<reference evidence="2" key="1">
    <citation type="submission" date="2021-01" db="EMBL/GenBank/DDBJ databases">
        <authorList>
            <person name="Corre E."/>
            <person name="Pelletier E."/>
            <person name="Niang G."/>
            <person name="Scheremetjew M."/>
            <person name="Finn R."/>
            <person name="Kale V."/>
            <person name="Holt S."/>
            <person name="Cochrane G."/>
            <person name="Meng A."/>
            <person name="Brown T."/>
            <person name="Cohen L."/>
        </authorList>
    </citation>
    <scope>NUCLEOTIDE SEQUENCE</scope>
    <source>
        <strain evidence="2">CCMP2058</strain>
    </source>
</reference>
<sequence>MSDEKHYPDNGSPAPFEVVRRPGHRYMGLFQILTGKEEPLPDSERGAQKFVAHPWGSQTVSIGRAKKLSQKLHHRSDLSQSCWEPKGGRMDVHGSGRNRDTIRSRYDQRVTLTANPNLQSFRSRYLSMQKTRLHQENRKYEEYLQHQLDEKKRRLRQHYQAQNADIQAKKRILAEEITAKETELDHKFESRRLWLEKGPLDGFDTDPYGFGELEPPGSASEIPLGKSPGGGETSNRRTRTRRAAPFGDSEYM</sequence>
<accession>A0A7S0DTH0</accession>
<name>A0A7S0DTH0_9EUKA</name>
<feature type="region of interest" description="Disordered" evidence="1">
    <location>
        <begin position="79"/>
        <end position="99"/>
    </location>
</feature>
<protein>
    <submittedName>
        <fullName evidence="2">Uncharacterized protein</fullName>
    </submittedName>
</protein>
<evidence type="ECO:0000313" key="2">
    <source>
        <dbReference type="EMBL" id="CAD8464940.1"/>
    </source>
</evidence>
<feature type="compositionally biased region" description="Basic and acidic residues" evidence="1">
    <location>
        <begin position="86"/>
        <end position="99"/>
    </location>
</feature>
<organism evidence="2">
    <name type="scientific">Amorphochlora amoebiformis</name>
    <dbReference type="NCBI Taxonomy" id="1561963"/>
    <lineage>
        <taxon>Eukaryota</taxon>
        <taxon>Sar</taxon>
        <taxon>Rhizaria</taxon>
        <taxon>Cercozoa</taxon>
        <taxon>Chlorarachniophyceae</taxon>
        <taxon>Amorphochlora</taxon>
    </lineage>
</organism>
<proteinExistence type="predicted"/>
<gene>
    <name evidence="2" type="ORF">LAMO00422_LOCUS23907</name>
</gene>
<feature type="region of interest" description="Disordered" evidence="1">
    <location>
        <begin position="205"/>
        <end position="252"/>
    </location>
</feature>
<dbReference type="AlphaFoldDB" id="A0A7S0DTH0"/>
<evidence type="ECO:0000256" key="1">
    <source>
        <dbReference type="SAM" id="MobiDB-lite"/>
    </source>
</evidence>
<dbReference type="EMBL" id="HBEM01034943">
    <property type="protein sequence ID" value="CAD8464940.1"/>
    <property type="molecule type" value="Transcribed_RNA"/>
</dbReference>